<gene>
    <name evidence="5" type="ORF">FHU39_001835</name>
</gene>
<evidence type="ECO:0000313" key="6">
    <source>
        <dbReference type="Proteomes" id="UP000559182"/>
    </source>
</evidence>
<dbReference type="FunFam" id="3.30.300.30:FF:000008">
    <property type="entry name" value="2,3-dihydroxybenzoate-AMP ligase"/>
    <property type="match status" value="1"/>
</dbReference>
<dbReference type="InterPro" id="IPR000873">
    <property type="entry name" value="AMP-dep_synth/lig_dom"/>
</dbReference>
<dbReference type="AlphaFoldDB" id="A0A839NAV5"/>
<reference evidence="5 6" key="1">
    <citation type="submission" date="2020-08" db="EMBL/GenBank/DDBJ databases">
        <title>Sequencing the genomes of 1000 actinobacteria strains.</title>
        <authorList>
            <person name="Klenk H.-P."/>
        </authorList>
    </citation>
    <scope>NUCLEOTIDE SEQUENCE [LARGE SCALE GENOMIC DNA]</scope>
    <source>
        <strain evidence="5 6">DSM 105369</strain>
    </source>
</reference>
<comment type="similarity">
    <text evidence="1">Belongs to the ATP-dependent AMP-binding enzyme family.</text>
</comment>
<accession>A0A839NAV5</accession>
<keyword evidence="6" id="KW-1185">Reference proteome</keyword>
<dbReference type="InterPro" id="IPR020845">
    <property type="entry name" value="AMP-binding_CS"/>
</dbReference>
<feature type="domain" description="AMP-dependent synthetase/ligase" evidence="3">
    <location>
        <begin position="11"/>
        <end position="364"/>
    </location>
</feature>
<evidence type="ECO:0000259" key="4">
    <source>
        <dbReference type="Pfam" id="PF13193"/>
    </source>
</evidence>
<dbReference type="Pfam" id="PF13193">
    <property type="entry name" value="AMP-binding_C"/>
    <property type="match status" value="1"/>
</dbReference>
<comment type="caution">
    <text evidence="5">The sequence shown here is derived from an EMBL/GenBank/DDBJ whole genome shotgun (WGS) entry which is preliminary data.</text>
</comment>
<dbReference type="InterPro" id="IPR050237">
    <property type="entry name" value="ATP-dep_AMP-bd_enzyme"/>
</dbReference>
<dbReference type="RefSeq" id="WP_183320061.1">
    <property type="nucleotide sequence ID" value="NZ_JACHVQ010000001.1"/>
</dbReference>
<protein>
    <submittedName>
        <fullName evidence="5">Fatty-acyl-CoA synthase</fullName>
        <ecNumber evidence="5">6.2.1.-</ecNumber>
    </submittedName>
</protein>
<evidence type="ECO:0000313" key="5">
    <source>
        <dbReference type="EMBL" id="MBB2891851.1"/>
    </source>
</evidence>
<dbReference type="InterPro" id="IPR042099">
    <property type="entry name" value="ANL_N_sf"/>
</dbReference>
<dbReference type="PANTHER" id="PTHR43767">
    <property type="entry name" value="LONG-CHAIN-FATTY-ACID--COA LIGASE"/>
    <property type="match status" value="1"/>
</dbReference>
<dbReference type="PROSITE" id="PS00455">
    <property type="entry name" value="AMP_BINDING"/>
    <property type="match status" value="1"/>
</dbReference>
<sequence length="500" mass="53561">MNDQGLGSWPRRRARMTPYKAALVQDGRRMSYRQLDLTSTRLAHGLRARGVGPGDRVAFLGLNSIELVTAMFATASLGAVFVPLNTRLAAPELRYVLDNSEPATVICEDTLATSDVAAMLDEIGVSTYIFSRNAGDGLRALEADDESPLDDSVGHDDLFMIQYTSGTSGRPKGVQLTHGNVIWNVMNLMVDVDLGSEEVALVTAPLFHTAALNQVLFPTILKGGTALLEARFDPDRALDLIESEGVTLLFGVTSMYLALSDAQRFGGADLTTLRSALSGGAPIPEALLRVWLDRGLMIVQGYGLTEASPGSTMLRAADGIRKLGSAGTACFFTDVRVVDGAGDPVTGEPGEVQVSGPNVTPGYWRDPATTDRAFSDSWLHTGDLATVDEEGYLRIVGRLKDMYISGGENVYPAEVESALYEHPDVIEAAVIGIPDPTWGEVGRAFVVAAPGSSLDQDGLIAHLDGRLARYKLPKSVVFLDDLPHNASGKLMKSQLREVNP</sequence>
<dbReference type="InterPro" id="IPR045851">
    <property type="entry name" value="AMP-bd_C_sf"/>
</dbReference>
<evidence type="ECO:0000259" key="3">
    <source>
        <dbReference type="Pfam" id="PF00501"/>
    </source>
</evidence>
<dbReference type="InterPro" id="IPR025110">
    <property type="entry name" value="AMP-bd_C"/>
</dbReference>
<evidence type="ECO:0000256" key="2">
    <source>
        <dbReference type="ARBA" id="ARBA00022598"/>
    </source>
</evidence>
<dbReference type="EMBL" id="JACHVQ010000001">
    <property type="protein sequence ID" value="MBB2891851.1"/>
    <property type="molecule type" value="Genomic_DNA"/>
</dbReference>
<dbReference type="Gene3D" id="3.40.50.12780">
    <property type="entry name" value="N-terminal domain of ligase-like"/>
    <property type="match status" value="1"/>
</dbReference>
<feature type="domain" description="AMP-binding enzyme C-terminal" evidence="4">
    <location>
        <begin position="414"/>
        <end position="489"/>
    </location>
</feature>
<dbReference type="GO" id="GO:0016878">
    <property type="term" value="F:acid-thiol ligase activity"/>
    <property type="evidence" value="ECO:0007669"/>
    <property type="project" value="UniProtKB-ARBA"/>
</dbReference>
<dbReference type="Proteomes" id="UP000559182">
    <property type="component" value="Unassembled WGS sequence"/>
</dbReference>
<name>A0A839NAV5_9MICO</name>
<dbReference type="Gene3D" id="3.30.300.30">
    <property type="match status" value="1"/>
</dbReference>
<evidence type="ECO:0000256" key="1">
    <source>
        <dbReference type="ARBA" id="ARBA00006432"/>
    </source>
</evidence>
<dbReference type="SUPFAM" id="SSF56801">
    <property type="entry name" value="Acetyl-CoA synthetase-like"/>
    <property type="match status" value="1"/>
</dbReference>
<dbReference type="CDD" id="cd17631">
    <property type="entry name" value="FACL_FadD13-like"/>
    <property type="match status" value="1"/>
</dbReference>
<organism evidence="5 6">
    <name type="scientific">Flexivirga oryzae</name>
    <dbReference type="NCBI Taxonomy" id="1794944"/>
    <lineage>
        <taxon>Bacteria</taxon>
        <taxon>Bacillati</taxon>
        <taxon>Actinomycetota</taxon>
        <taxon>Actinomycetes</taxon>
        <taxon>Micrococcales</taxon>
        <taxon>Dermacoccaceae</taxon>
        <taxon>Flexivirga</taxon>
    </lineage>
</organism>
<dbReference type="EC" id="6.2.1.-" evidence="5"/>
<proteinExistence type="inferred from homology"/>
<dbReference type="PANTHER" id="PTHR43767:SF1">
    <property type="entry name" value="NONRIBOSOMAL PEPTIDE SYNTHASE PES1 (EUROFUNG)-RELATED"/>
    <property type="match status" value="1"/>
</dbReference>
<keyword evidence="2 5" id="KW-0436">Ligase</keyword>
<dbReference type="Pfam" id="PF00501">
    <property type="entry name" value="AMP-binding"/>
    <property type="match status" value="1"/>
</dbReference>